<protein>
    <submittedName>
        <fullName evidence="8">Flagellar biosynthesis protein FliR</fullName>
    </submittedName>
</protein>
<accession>A0A917AEQ1</accession>
<dbReference type="PANTHER" id="PTHR30065">
    <property type="entry name" value="FLAGELLAR BIOSYNTHETIC PROTEIN FLIR"/>
    <property type="match status" value="1"/>
</dbReference>
<feature type="transmembrane region" description="Helical" evidence="7">
    <location>
        <begin position="213"/>
        <end position="235"/>
    </location>
</feature>
<evidence type="ECO:0000256" key="3">
    <source>
        <dbReference type="ARBA" id="ARBA00022475"/>
    </source>
</evidence>
<organism evidence="8 9">
    <name type="scientific">Primorskyibacter flagellatus</name>
    <dbReference type="NCBI Taxonomy" id="1387277"/>
    <lineage>
        <taxon>Bacteria</taxon>
        <taxon>Pseudomonadati</taxon>
        <taxon>Pseudomonadota</taxon>
        <taxon>Alphaproteobacteria</taxon>
        <taxon>Rhodobacterales</taxon>
        <taxon>Roseobacteraceae</taxon>
        <taxon>Primorskyibacter</taxon>
    </lineage>
</organism>
<comment type="caution">
    <text evidence="8">The sequence shown here is derived from an EMBL/GenBank/DDBJ whole genome shotgun (WGS) entry which is preliminary data.</text>
</comment>
<keyword evidence="8" id="KW-0969">Cilium</keyword>
<dbReference type="PANTHER" id="PTHR30065:SF1">
    <property type="entry name" value="SURFACE PRESENTATION OF ANTIGENS PROTEIN SPAR"/>
    <property type="match status" value="1"/>
</dbReference>
<dbReference type="Proteomes" id="UP000612855">
    <property type="component" value="Unassembled WGS sequence"/>
</dbReference>
<keyword evidence="9" id="KW-1185">Reference proteome</keyword>
<dbReference type="Pfam" id="PF01311">
    <property type="entry name" value="Bac_export_1"/>
    <property type="match status" value="1"/>
</dbReference>
<evidence type="ECO:0000256" key="2">
    <source>
        <dbReference type="ARBA" id="ARBA00009772"/>
    </source>
</evidence>
<feature type="transmembrane region" description="Helical" evidence="7">
    <location>
        <begin position="14"/>
        <end position="32"/>
    </location>
</feature>
<proteinExistence type="inferred from homology"/>
<dbReference type="InterPro" id="IPR002010">
    <property type="entry name" value="T3SS_IM_R"/>
</dbReference>
<keyword evidence="4 7" id="KW-0812">Transmembrane</keyword>
<keyword evidence="3" id="KW-1003">Cell membrane</keyword>
<reference evidence="9" key="1">
    <citation type="journal article" date="2019" name="Int. J. Syst. Evol. Microbiol.">
        <title>The Global Catalogue of Microorganisms (GCM) 10K type strain sequencing project: providing services to taxonomists for standard genome sequencing and annotation.</title>
        <authorList>
            <consortium name="The Broad Institute Genomics Platform"/>
            <consortium name="The Broad Institute Genome Sequencing Center for Infectious Disease"/>
            <person name="Wu L."/>
            <person name="Ma J."/>
        </authorList>
    </citation>
    <scope>NUCLEOTIDE SEQUENCE [LARGE SCALE GENOMIC DNA]</scope>
    <source>
        <strain evidence="9">CGMCC 1.12664</strain>
    </source>
</reference>
<comment type="subcellular location">
    <subcellularLocation>
        <location evidence="1">Cell membrane</location>
        <topology evidence="1">Multi-pass membrane protein</topology>
    </subcellularLocation>
</comment>
<evidence type="ECO:0000256" key="6">
    <source>
        <dbReference type="ARBA" id="ARBA00023136"/>
    </source>
</evidence>
<keyword evidence="8" id="KW-0282">Flagellum</keyword>
<evidence type="ECO:0000256" key="5">
    <source>
        <dbReference type="ARBA" id="ARBA00022989"/>
    </source>
</evidence>
<keyword evidence="8" id="KW-0966">Cell projection</keyword>
<keyword evidence="5 7" id="KW-1133">Transmembrane helix</keyword>
<evidence type="ECO:0000256" key="4">
    <source>
        <dbReference type="ARBA" id="ARBA00022692"/>
    </source>
</evidence>
<name>A0A917AEQ1_9RHOB</name>
<dbReference type="RefSeq" id="WP_188479414.1">
    <property type="nucleotide sequence ID" value="NZ_BMFJ01000002.1"/>
</dbReference>
<feature type="transmembrane region" description="Helical" evidence="7">
    <location>
        <begin position="73"/>
        <end position="95"/>
    </location>
</feature>
<dbReference type="GO" id="GO:0006605">
    <property type="term" value="P:protein targeting"/>
    <property type="evidence" value="ECO:0007669"/>
    <property type="project" value="InterPro"/>
</dbReference>
<evidence type="ECO:0000256" key="7">
    <source>
        <dbReference type="SAM" id="Phobius"/>
    </source>
</evidence>
<evidence type="ECO:0000313" key="8">
    <source>
        <dbReference type="EMBL" id="GGE47347.1"/>
    </source>
</evidence>
<keyword evidence="6 7" id="KW-0472">Membrane</keyword>
<feature type="transmembrane region" description="Helical" evidence="7">
    <location>
        <begin position="126"/>
        <end position="144"/>
    </location>
</feature>
<gene>
    <name evidence="8" type="primary">fliR1</name>
    <name evidence="8" type="ORF">GCM10011360_38240</name>
</gene>
<comment type="similarity">
    <text evidence="2">Belongs to the FliR/MopE/SpaR family.</text>
</comment>
<feature type="transmembrane region" description="Helical" evidence="7">
    <location>
        <begin position="44"/>
        <end position="61"/>
    </location>
</feature>
<dbReference type="PRINTS" id="PR00953">
    <property type="entry name" value="TYPE3IMRPROT"/>
</dbReference>
<feature type="transmembrane region" description="Helical" evidence="7">
    <location>
        <begin position="182"/>
        <end position="201"/>
    </location>
</feature>
<dbReference type="GO" id="GO:0005886">
    <property type="term" value="C:plasma membrane"/>
    <property type="evidence" value="ECO:0007669"/>
    <property type="project" value="UniProtKB-SubCell"/>
</dbReference>
<dbReference type="EMBL" id="BMFJ01000002">
    <property type="protein sequence ID" value="GGE47347.1"/>
    <property type="molecule type" value="Genomic_DNA"/>
</dbReference>
<dbReference type="AlphaFoldDB" id="A0A917AEQ1"/>
<evidence type="ECO:0000313" key="9">
    <source>
        <dbReference type="Proteomes" id="UP000612855"/>
    </source>
</evidence>
<sequence>MTVEALLLVHVRDGLWHATLVFLRVAPLMALVPGFSEHSVPGRIKLVLALALTAVVTPATSPAPVGDAWAFPVFIRLLATETCAGLALGIGLRLFVITLQTAGSMAAQAASLSQLAGGAAADPMPAIGHLLVIGGLALAMTLGLHTRLAEYVIASYAILPAGDFPNAADFAAWGIAGASRSFALAFTLAAPFVIVSFTYNLTLGVINRAMPQLMVAFVGAPVITFGGLALLMLLAPPILVVWGNDLLTFLTAPFAPPP</sequence>
<evidence type="ECO:0000256" key="1">
    <source>
        <dbReference type="ARBA" id="ARBA00004651"/>
    </source>
</evidence>